<gene>
    <name evidence="5" type="primary">recX</name>
    <name evidence="8" type="ORF">A3K52_06050</name>
</gene>
<dbReference type="Proteomes" id="UP000177050">
    <property type="component" value="Unassembled WGS sequence"/>
</dbReference>
<dbReference type="Pfam" id="PF21981">
    <property type="entry name" value="RecX_HTH3"/>
    <property type="match status" value="1"/>
</dbReference>
<sequence length="158" mass="18726">MNQQQISKALSLAYFYLKFRPRTEQEIVRYLEKKSIRFHFSEVVIKTTIETLKEQGFINDKKFVELYVENRILLKPKGIFLLRYELAKLGIAKDLIEEYFSTSQTEDLTLAEDVLRRRINTYAALDSKTRFKKAVSFLLRRGFSYDIAKKAYQTVFTV</sequence>
<dbReference type="InterPro" id="IPR003783">
    <property type="entry name" value="Regulatory_RecX"/>
</dbReference>
<evidence type="ECO:0000313" key="8">
    <source>
        <dbReference type="EMBL" id="OGK74295.1"/>
    </source>
</evidence>
<evidence type="ECO:0000259" key="6">
    <source>
        <dbReference type="Pfam" id="PF02631"/>
    </source>
</evidence>
<dbReference type="GO" id="GO:0006282">
    <property type="term" value="P:regulation of DNA repair"/>
    <property type="evidence" value="ECO:0007669"/>
    <property type="project" value="UniProtKB-UniRule"/>
</dbReference>
<dbReference type="PANTHER" id="PTHR33602">
    <property type="entry name" value="REGULATORY PROTEIN RECX FAMILY PROTEIN"/>
    <property type="match status" value="1"/>
</dbReference>
<proteinExistence type="inferred from homology"/>
<reference evidence="8 9" key="1">
    <citation type="journal article" date="2016" name="Nat. Commun.">
        <title>Thousands of microbial genomes shed light on interconnected biogeochemical processes in an aquifer system.</title>
        <authorList>
            <person name="Anantharaman K."/>
            <person name="Brown C.T."/>
            <person name="Hug L.A."/>
            <person name="Sharon I."/>
            <person name="Castelle C.J."/>
            <person name="Probst A.J."/>
            <person name="Thomas B.C."/>
            <person name="Singh A."/>
            <person name="Wilkins M.J."/>
            <person name="Karaoz U."/>
            <person name="Brodie E.L."/>
            <person name="Williams K.H."/>
            <person name="Hubbard S.S."/>
            <person name="Banfield J.F."/>
        </authorList>
    </citation>
    <scope>NUCLEOTIDE SEQUENCE [LARGE SCALE GENOMIC DNA]</scope>
</reference>
<evidence type="ECO:0000259" key="7">
    <source>
        <dbReference type="Pfam" id="PF21981"/>
    </source>
</evidence>
<comment type="function">
    <text evidence="5">Modulates RecA activity.</text>
</comment>
<evidence type="ECO:0000256" key="2">
    <source>
        <dbReference type="ARBA" id="ARBA00009695"/>
    </source>
</evidence>
<dbReference type="EMBL" id="MGBR01000001">
    <property type="protein sequence ID" value="OGK74295.1"/>
    <property type="molecule type" value="Genomic_DNA"/>
</dbReference>
<evidence type="ECO:0000256" key="3">
    <source>
        <dbReference type="ARBA" id="ARBA00018111"/>
    </source>
</evidence>
<feature type="domain" description="RecX third three-helical" evidence="7">
    <location>
        <begin position="106"/>
        <end position="151"/>
    </location>
</feature>
<protein>
    <recommendedName>
        <fullName evidence="3 5">Regulatory protein RecX</fullName>
    </recommendedName>
</protein>
<comment type="similarity">
    <text evidence="2 5">Belongs to the RecX family.</text>
</comment>
<comment type="subcellular location">
    <subcellularLocation>
        <location evidence="1 5">Cytoplasm</location>
    </subcellularLocation>
</comment>
<dbReference type="InterPro" id="IPR053925">
    <property type="entry name" value="RecX_HTH_3rd"/>
</dbReference>
<evidence type="ECO:0000256" key="4">
    <source>
        <dbReference type="ARBA" id="ARBA00022490"/>
    </source>
</evidence>
<evidence type="ECO:0000256" key="5">
    <source>
        <dbReference type="HAMAP-Rule" id="MF_01114"/>
    </source>
</evidence>
<dbReference type="Gene3D" id="1.10.10.10">
    <property type="entry name" value="Winged helix-like DNA-binding domain superfamily/Winged helix DNA-binding domain"/>
    <property type="match status" value="3"/>
</dbReference>
<dbReference type="Pfam" id="PF02631">
    <property type="entry name" value="RecX_HTH2"/>
    <property type="match status" value="1"/>
</dbReference>
<name>A0A1F7L2D2_9BACT</name>
<dbReference type="GO" id="GO:0005737">
    <property type="term" value="C:cytoplasm"/>
    <property type="evidence" value="ECO:0007669"/>
    <property type="project" value="UniProtKB-SubCell"/>
</dbReference>
<dbReference type="InterPro" id="IPR036388">
    <property type="entry name" value="WH-like_DNA-bd_sf"/>
</dbReference>
<evidence type="ECO:0000256" key="1">
    <source>
        <dbReference type="ARBA" id="ARBA00004496"/>
    </source>
</evidence>
<feature type="domain" description="RecX second three-helical" evidence="6">
    <location>
        <begin position="59"/>
        <end position="98"/>
    </location>
</feature>
<comment type="caution">
    <text evidence="8">The sequence shown here is derived from an EMBL/GenBank/DDBJ whole genome shotgun (WGS) entry which is preliminary data.</text>
</comment>
<organism evidence="8 9">
    <name type="scientific">Candidatus Roizmanbacteria bacterium RIFOXYD1_FULL_38_12</name>
    <dbReference type="NCBI Taxonomy" id="1802093"/>
    <lineage>
        <taxon>Bacteria</taxon>
        <taxon>Candidatus Roizmaniibacteriota</taxon>
    </lineage>
</organism>
<dbReference type="AlphaFoldDB" id="A0A1F7L2D2"/>
<accession>A0A1F7L2D2</accession>
<dbReference type="InterPro" id="IPR053924">
    <property type="entry name" value="RecX_HTH_2nd"/>
</dbReference>
<keyword evidence="4 5" id="KW-0963">Cytoplasm</keyword>
<evidence type="ECO:0000313" key="9">
    <source>
        <dbReference type="Proteomes" id="UP000177050"/>
    </source>
</evidence>
<dbReference type="HAMAP" id="MF_01114">
    <property type="entry name" value="RecX"/>
    <property type="match status" value="1"/>
</dbReference>
<dbReference type="PANTHER" id="PTHR33602:SF1">
    <property type="entry name" value="REGULATORY PROTEIN RECX FAMILY PROTEIN"/>
    <property type="match status" value="1"/>
</dbReference>